<evidence type="ECO:0000313" key="2">
    <source>
        <dbReference type="EMBL" id="OZI36459.1"/>
    </source>
</evidence>
<name>A0A261SGA8_9BORD</name>
<dbReference type="OrthoDB" id="8684916at2"/>
<evidence type="ECO:0000313" key="3">
    <source>
        <dbReference type="Proteomes" id="UP000217005"/>
    </source>
</evidence>
<proteinExistence type="predicted"/>
<sequence length="188" mass="19723">MSLAALLAAPLLSYTAPAEARVVQAALVEAQGEVTAVDAASRTLSVRRADGQVVPLQVGPKVRNFDRIKAGDVVRLQYYESVDIAVRPKGSGAPEVVSATASQQAPAGQMPAGAEGRATTLTAVVWHISQKTDSVILQGPDGARQTFVLRDPAARERLRTLKEGDLVDFTVTRAVAGSVIAPAKTGRR</sequence>
<protein>
    <recommendedName>
        <fullName evidence="4">RND transporter</fullName>
    </recommendedName>
</protein>
<evidence type="ECO:0000256" key="1">
    <source>
        <dbReference type="SAM" id="SignalP"/>
    </source>
</evidence>
<dbReference type="RefSeq" id="WP_094827263.1">
    <property type="nucleotide sequence ID" value="NZ_NEVL01000003.1"/>
</dbReference>
<gene>
    <name evidence="2" type="ORF">CEG14_15830</name>
</gene>
<dbReference type="AlphaFoldDB" id="A0A261SGA8"/>
<reference evidence="2 3" key="1">
    <citation type="submission" date="2017-05" db="EMBL/GenBank/DDBJ databases">
        <title>Complete and WGS of Bordetella genogroups.</title>
        <authorList>
            <person name="Spilker T."/>
            <person name="LiPuma J."/>
        </authorList>
    </citation>
    <scope>NUCLEOTIDE SEQUENCE [LARGE SCALE GENOMIC DNA]</scope>
    <source>
        <strain evidence="2 3">AU17610</strain>
    </source>
</reference>
<feature type="chain" id="PRO_5012717854" description="RND transporter" evidence="1">
    <location>
        <begin position="21"/>
        <end position="188"/>
    </location>
</feature>
<feature type="signal peptide" evidence="1">
    <location>
        <begin position="1"/>
        <end position="20"/>
    </location>
</feature>
<evidence type="ECO:0008006" key="4">
    <source>
        <dbReference type="Google" id="ProtNLM"/>
    </source>
</evidence>
<dbReference type="Proteomes" id="UP000217005">
    <property type="component" value="Unassembled WGS sequence"/>
</dbReference>
<comment type="caution">
    <text evidence="2">The sequence shown here is derived from an EMBL/GenBank/DDBJ whole genome shotgun (WGS) entry which is preliminary data.</text>
</comment>
<accession>A0A261SGA8</accession>
<organism evidence="2 3">
    <name type="scientific">Bordetella genomosp. 1</name>
    <dbReference type="NCBI Taxonomy" id="1395607"/>
    <lineage>
        <taxon>Bacteria</taxon>
        <taxon>Pseudomonadati</taxon>
        <taxon>Pseudomonadota</taxon>
        <taxon>Betaproteobacteria</taxon>
        <taxon>Burkholderiales</taxon>
        <taxon>Alcaligenaceae</taxon>
        <taxon>Bordetella</taxon>
    </lineage>
</organism>
<keyword evidence="1" id="KW-0732">Signal</keyword>
<dbReference type="EMBL" id="NEVL01000003">
    <property type="protein sequence ID" value="OZI36459.1"/>
    <property type="molecule type" value="Genomic_DNA"/>
</dbReference>